<dbReference type="GO" id="GO:0016620">
    <property type="term" value="F:oxidoreductase activity, acting on the aldehyde or oxo group of donors, NAD or NADP as acceptor"/>
    <property type="evidence" value="ECO:0007669"/>
    <property type="project" value="InterPro"/>
</dbReference>
<comment type="caution">
    <text evidence="3">The sequence shown here is derived from an EMBL/GenBank/DDBJ whole genome shotgun (WGS) entry which is preliminary data.</text>
</comment>
<dbReference type="Proteomes" id="UP000282832">
    <property type="component" value="Unassembled WGS sequence"/>
</dbReference>
<organism evidence="3 4">
    <name type="scientific">Sandaracinomonas limnophila</name>
    <dbReference type="NCBI Taxonomy" id="1862386"/>
    <lineage>
        <taxon>Bacteria</taxon>
        <taxon>Pseudomonadati</taxon>
        <taxon>Bacteroidota</taxon>
        <taxon>Cytophagia</taxon>
        <taxon>Cytophagales</taxon>
        <taxon>Flectobacillaceae</taxon>
        <taxon>Sandaracinomonas</taxon>
    </lineage>
</organism>
<dbReference type="PANTHER" id="PTHR43353:SF3">
    <property type="entry name" value="ALDEHYDE DEHYDROGENASE-RELATED"/>
    <property type="match status" value="1"/>
</dbReference>
<dbReference type="InterPro" id="IPR050740">
    <property type="entry name" value="Aldehyde_DH_Superfamily"/>
</dbReference>
<evidence type="ECO:0000313" key="3">
    <source>
        <dbReference type="EMBL" id="RVU24682.1"/>
    </source>
</evidence>
<dbReference type="Gene3D" id="3.40.309.10">
    <property type="entry name" value="Aldehyde Dehydrogenase, Chain A, domain 2"/>
    <property type="match status" value="1"/>
</dbReference>
<name>A0A437PQY9_9BACT</name>
<dbReference type="InterPro" id="IPR015590">
    <property type="entry name" value="Aldehyde_DH_dom"/>
</dbReference>
<dbReference type="RefSeq" id="WP_127803623.1">
    <property type="nucleotide sequence ID" value="NZ_SACY01000003.1"/>
</dbReference>
<gene>
    <name evidence="3" type="ORF">EOJ36_06620</name>
</gene>
<evidence type="ECO:0000259" key="2">
    <source>
        <dbReference type="Pfam" id="PF00171"/>
    </source>
</evidence>
<dbReference type="InterPro" id="IPR016161">
    <property type="entry name" value="Ald_DH/histidinol_DH"/>
</dbReference>
<dbReference type="SUPFAM" id="SSF53720">
    <property type="entry name" value="ALDH-like"/>
    <property type="match status" value="1"/>
</dbReference>
<proteinExistence type="predicted"/>
<sequence>MTTGEHLIGFGTSKSGNDTFYGKFASTGNLLPTSFHECTSEELEAAVQLAKEAFPIYRKKTDAERATFLRAIAQEIVNIGDELIETACAETALPTARIQGERGRTTGQIEAFATFISDPAWTKTIIDPAQPNREPLPKPHLVQKQIALGPVAVFGASNFPLAFSVAGGDCISALAAGCPVVFKAHPGHPNTCELVGRAILKAAQSTGMPEGTFSMVHGRKHTVGTHLVQHPSIKAVGFTGSYQGGKALFDLAVRRPEPIPVYAEMGSINPVVLLSDRIKTQGESLAEGLSGSICLGVGQFCTNPGLVLLLKQDIDFLQKVADKLNQMPLGTFLNEGIASAFQIGVEQFTKHPKVKKWTKNEVGPNLFSVDSAAIAQHPELLEEVFGPSTIAIVCENKADLIQVVENLPGQLTGTIQAEKEELEANMDIVEALEQRVGRILLNGFPTGVEVSAAMVHGGPFPATTDSRSTSVGTQAIYRFTRPLCWQGFEF</sequence>
<dbReference type="InterPro" id="IPR016162">
    <property type="entry name" value="Ald_DH_N"/>
</dbReference>
<evidence type="ECO:0000313" key="4">
    <source>
        <dbReference type="Proteomes" id="UP000282832"/>
    </source>
</evidence>
<protein>
    <submittedName>
        <fullName evidence="3">Aldehyde dehydrogenase (NADP(+))</fullName>
    </submittedName>
</protein>
<dbReference type="CDD" id="cd07129">
    <property type="entry name" value="ALDH_KGSADH"/>
    <property type="match status" value="1"/>
</dbReference>
<dbReference type="PANTHER" id="PTHR43353">
    <property type="entry name" value="SUCCINATE-SEMIALDEHYDE DEHYDROGENASE, MITOCHONDRIAL"/>
    <property type="match status" value="1"/>
</dbReference>
<dbReference type="AlphaFoldDB" id="A0A437PQY9"/>
<evidence type="ECO:0000256" key="1">
    <source>
        <dbReference type="ARBA" id="ARBA00023002"/>
    </source>
</evidence>
<feature type="domain" description="Aldehyde dehydrogenase" evidence="2">
    <location>
        <begin position="34"/>
        <end position="451"/>
    </location>
</feature>
<dbReference type="Gene3D" id="3.40.605.10">
    <property type="entry name" value="Aldehyde Dehydrogenase, Chain A, domain 1"/>
    <property type="match status" value="1"/>
</dbReference>
<keyword evidence="4" id="KW-1185">Reference proteome</keyword>
<dbReference type="InterPro" id="IPR016163">
    <property type="entry name" value="Ald_DH_C"/>
</dbReference>
<dbReference type="Pfam" id="PF00171">
    <property type="entry name" value="Aldedh"/>
    <property type="match status" value="1"/>
</dbReference>
<dbReference type="OrthoDB" id="9770537at2"/>
<keyword evidence="1" id="KW-0560">Oxidoreductase</keyword>
<dbReference type="EMBL" id="SACY01000003">
    <property type="protein sequence ID" value="RVU24682.1"/>
    <property type="molecule type" value="Genomic_DNA"/>
</dbReference>
<reference evidence="3 4" key="1">
    <citation type="submission" date="2019-01" db="EMBL/GenBank/DDBJ databases">
        <authorList>
            <person name="Chen W.-M."/>
        </authorList>
    </citation>
    <scope>NUCLEOTIDE SEQUENCE [LARGE SCALE GENOMIC DNA]</scope>
    <source>
        <strain evidence="3 4">FSY-15</strain>
    </source>
</reference>
<accession>A0A437PQY9</accession>
<dbReference type="InterPro" id="IPR044151">
    <property type="entry name" value="ALDH_KGSADH"/>
</dbReference>